<keyword evidence="8" id="KW-1185">Reference proteome</keyword>
<feature type="transmembrane region" description="Helical" evidence="6">
    <location>
        <begin position="311"/>
        <end position="332"/>
    </location>
</feature>
<proteinExistence type="predicted"/>
<dbReference type="PANTHER" id="PTHR23513">
    <property type="entry name" value="INTEGRAL MEMBRANE EFFLUX PROTEIN-RELATED"/>
    <property type="match status" value="1"/>
</dbReference>
<gene>
    <name evidence="7" type="ORF">AXF14_04810</name>
</gene>
<feature type="transmembrane region" description="Helical" evidence="6">
    <location>
        <begin position="370"/>
        <end position="392"/>
    </location>
</feature>
<dbReference type="OrthoDB" id="3688258at2"/>
<dbReference type="InterPro" id="IPR036259">
    <property type="entry name" value="MFS_trans_sf"/>
</dbReference>
<evidence type="ECO:0000313" key="8">
    <source>
        <dbReference type="Proteomes" id="UP000065220"/>
    </source>
</evidence>
<feature type="transmembrane region" description="Helical" evidence="6">
    <location>
        <begin position="398"/>
        <end position="419"/>
    </location>
</feature>
<evidence type="ECO:0000256" key="2">
    <source>
        <dbReference type="ARBA" id="ARBA00022475"/>
    </source>
</evidence>
<dbReference type="InterPro" id="IPR011701">
    <property type="entry name" value="MFS"/>
</dbReference>
<evidence type="ECO:0000256" key="6">
    <source>
        <dbReference type="SAM" id="Phobius"/>
    </source>
</evidence>
<dbReference type="AlphaFoldDB" id="A0A109W2E4"/>
<feature type="transmembrane region" description="Helical" evidence="6">
    <location>
        <begin position="112"/>
        <end position="132"/>
    </location>
</feature>
<dbReference type="STRING" id="111015.AXF14_04810"/>
<dbReference type="CDD" id="cd06173">
    <property type="entry name" value="MFS_MefA_like"/>
    <property type="match status" value="1"/>
</dbReference>
<feature type="transmembrane region" description="Helical" evidence="6">
    <location>
        <begin position="85"/>
        <end position="106"/>
    </location>
</feature>
<dbReference type="PANTHER" id="PTHR23513:SF17">
    <property type="entry name" value="MEMBRANE PROTEIN"/>
    <property type="match status" value="1"/>
</dbReference>
<evidence type="ECO:0000256" key="5">
    <source>
        <dbReference type="ARBA" id="ARBA00023136"/>
    </source>
</evidence>
<keyword evidence="2" id="KW-1003">Cell membrane</keyword>
<dbReference type="GO" id="GO:0022857">
    <property type="term" value="F:transmembrane transporter activity"/>
    <property type="evidence" value="ECO:0007669"/>
    <property type="project" value="InterPro"/>
</dbReference>
<feature type="transmembrane region" description="Helical" evidence="6">
    <location>
        <begin position="277"/>
        <end position="299"/>
    </location>
</feature>
<feature type="transmembrane region" description="Helical" evidence="6">
    <location>
        <begin position="144"/>
        <end position="168"/>
    </location>
</feature>
<dbReference type="SUPFAM" id="SSF103473">
    <property type="entry name" value="MFS general substrate transporter"/>
    <property type="match status" value="1"/>
</dbReference>
<evidence type="ECO:0000256" key="3">
    <source>
        <dbReference type="ARBA" id="ARBA00022692"/>
    </source>
</evidence>
<sequence length="442" mass="46324">MRLTDDLRDLATVRAFRTLLGVRLVSQTGDGMVQAGLATLFFFQPQNMTSASGVAAALVVMLLPFSVVGPFTGPFIDRWRRRQTLWWGNLLRAGLIALTALVLSVAGIGLPVYVLVLVALGVNRFLLSVLSAGLPQVIDHERLLVANSIVPTLGGAATAVGAVIGFVLRLVLPAGHAQDVASLLAAAVLYALAALVVTRLRPDELGPEHPDLSTGLGAALARTAGDLIDAVRYLRRRGTPGLALSTMALHRFVYGMELITMILTARNLLTSPENATTGLAIFGSLMGAMVVGHGVAVVLTPLAHERVAPSTWVVMCLLGGTLGQLVVVATHAQAAMTAGFLVFGIGVQGAKIAVDTIVQSDTADAYRGRAFSIYDVLFNTAECVAAGVAVLVLPDVGWSRPVQACLVLFVWCVAGWYATGVRRLGDRPREVEAVPGGGTTAP</sequence>
<name>A0A109W2E4_ACTRD</name>
<protein>
    <submittedName>
        <fullName evidence="7">MFS transporter</fullName>
    </submittedName>
</protein>
<keyword evidence="5 6" id="KW-0472">Membrane</keyword>
<evidence type="ECO:0000256" key="4">
    <source>
        <dbReference type="ARBA" id="ARBA00022989"/>
    </source>
</evidence>
<organism evidence="7 8">
    <name type="scientific">Actinomyces radicidentis</name>
    <dbReference type="NCBI Taxonomy" id="111015"/>
    <lineage>
        <taxon>Bacteria</taxon>
        <taxon>Bacillati</taxon>
        <taxon>Actinomycetota</taxon>
        <taxon>Actinomycetes</taxon>
        <taxon>Actinomycetales</taxon>
        <taxon>Actinomycetaceae</taxon>
        <taxon>Actinomyces</taxon>
    </lineage>
</organism>
<feature type="transmembrane region" description="Helical" evidence="6">
    <location>
        <begin position="180"/>
        <end position="198"/>
    </location>
</feature>
<dbReference type="Gene3D" id="1.20.1250.20">
    <property type="entry name" value="MFS general substrate transporter like domains"/>
    <property type="match status" value="1"/>
</dbReference>
<feature type="transmembrane region" description="Helical" evidence="6">
    <location>
        <begin position="51"/>
        <end position="73"/>
    </location>
</feature>
<feature type="transmembrane region" description="Helical" evidence="6">
    <location>
        <begin position="338"/>
        <end position="358"/>
    </location>
</feature>
<evidence type="ECO:0000256" key="1">
    <source>
        <dbReference type="ARBA" id="ARBA00004651"/>
    </source>
</evidence>
<keyword evidence="4 6" id="KW-1133">Transmembrane helix</keyword>
<comment type="subcellular location">
    <subcellularLocation>
        <location evidence="1">Cell membrane</location>
        <topology evidence="1">Multi-pass membrane protein</topology>
    </subcellularLocation>
</comment>
<dbReference type="KEGG" id="ard:AXF14_04810"/>
<dbReference type="GO" id="GO:0005886">
    <property type="term" value="C:plasma membrane"/>
    <property type="evidence" value="ECO:0007669"/>
    <property type="project" value="UniProtKB-SubCell"/>
</dbReference>
<accession>A0A109W2E4</accession>
<dbReference type="RefSeq" id="WP_067941289.1">
    <property type="nucleotide sequence ID" value="NZ_CP014228.1"/>
</dbReference>
<dbReference type="Proteomes" id="UP000065220">
    <property type="component" value="Chromosome"/>
</dbReference>
<feature type="transmembrane region" description="Helical" evidence="6">
    <location>
        <begin position="242"/>
        <end position="265"/>
    </location>
</feature>
<dbReference type="Pfam" id="PF07690">
    <property type="entry name" value="MFS_1"/>
    <property type="match status" value="1"/>
</dbReference>
<dbReference type="EMBL" id="CP014228">
    <property type="protein sequence ID" value="AMD87036.1"/>
    <property type="molecule type" value="Genomic_DNA"/>
</dbReference>
<reference evidence="8" key="1">
    <citation type="submission" date="2016-02" db="EMBL/GenBank/DDBJ databases">
        <authorList>
            <person name="Holder M.E."/>
            <person name="Ajami N.J."/>
            <person name="Petrosino J.F."/>
        </authorList>
    </citation>
    <scope>NUCLEOTIDE SEQUENCE [LARGE SCALE GENOMIC DNA]</scope>
    <source>
        <strain evidence="8">CCUG 36733</strain>
    </source>
</reference>
<keyword evidence="3 6" id="KW-0812">Transmembrane</keyword>
<evidence type="ECO:0000313" key="7">
    <source>
        <dbReference type="EMBL" id="AMD87036.1"/>
    </source>
</evidence>